<evidence type="ECO:0000313" key="2">
    <source>
        <dbReference type="Proteomes" id="UP000230423"/>
    </source>
</evidence>
<dbReference type="AlphaFoldDB" id="A0A2G9UEY8"/>
<accession>A0A2G9UEY8</accession>
<dbReference type="Gene3D" id="1.10.510.10">
    <property type="entry name" value="Transferase(Phosphotransferase) domain 1"/>
    <property type="match status" value="1"/>
</dbReference>
<dbReference type="OrthoDB" id="192887at2759"/>
<keyword evidence="2" id="KW-1185">Reference proteome</keyword>
<dbReference type="EMBL" id="KZ346910">
    <property type="protein sequence ID" value="PIO68814.1"/>
    <property type="molecule type" value="Genomic_DNA"/>
</dbReference>
<organism evidence="1 2">
    <name type="scientific">Teladorsagia circumcincta</name>
    <name type="common">Brown stomach worm</name>
    <name type="synonym">Ostertagia circumcincta</name>
    <dbReference type="NCBI Taxonomy" id="45464"/>
    <lineage>
        <taxon>Eukaryota</taxon>
        <taxon>Metazoa</taxon>
        <taxon>Ecdysozoa</taxon>
        <taxon>Nematoda</taxon>
        <taxon>Chromadorea</taxon>
        <taxon>Rhabditida</taxon>
        <taxon>Rhabditina</taxon>
        <taxon>Rhabditomorpha</taxon>
        <taxon>Strongyloidea</taxon>
        <taxon>Trichostrongylidae</taxon>
        <taxon>Teladorsagia</taxon>
    </lineage>
</organism>
<name>A0A2G9UEY8_TELCI</name>
<evidence type="ECO:0000313" key="1">
    <source>
        <dbReference type="EMBL" id="PIO68814.1"/>
    </source>
</evidence>
<gene>
    <name evidence="1" type="ORF">TELCIR_09384</name>
</gene>
<protein>
    <submittedName>
        <fullName evidence="1">Uncharacterized protein</fullName>
    </submittedName>
</protein>
<reference evidence="1 2" key="1">
    <citation type="submission" date="2015-09" db="EMBL/GenBank/DDBJ databases">
        <title>Draft genome of the parasitic nematode Teladorsagia circumcincta isolate WARC Sus (inbred).</title>
        <authorList>
            <person name="Mitreva M."/>
        </authorList>
    </citation>
    <scope>NUCLEOTIDE SEQUENCE [LARGE SCALE GENOMIC DNA]</scope>
    <source>
        <strain evidence="1 2">S</strain>
    </source>
</reference>
<dbReference type="Proteomes" id="UP000230423">
    <property type="component" value="Unassembled WGS sequence"/>
</dbReference>
<proteinExistence type="predicted"/>
<sequence length="73" mass="8506">MFNNRPLFPGKHYIDQLNLILCALGSPSHEDLQFIFNMKIDGYRWHTFTVHVLQTVDSPNQPGYANSSRNERN</sequence>